<dbReference type="SMART" id="SM00387">
    <property type="entry name" value="HATPase_c"/>
    <property type="match status" value="1"/>
</dbReference>
<dbReference type="RefSeq" id="WP_090152642.1">
    <property type="nucleotide sequence ID" value="NZ_FNAN01000010.1"/>
</dbReference>
<dbReference type="AlphaFoldDB" id="A0A1G7KDR3"/>
<evidence type="ECO:0000259" key="13">
    <source>
        <dbReference type="PROSITE" id="PS50110"/>
    </source>
</evidence>
<dbReference type="GO" id="GO:0000155">
    <property type="term" value="F:phosphorelay sensor kinase activity"/>
    <property type="evidence" value="ECO:0007669"/>
    <property type="project" value="InterPro"/>
</dbReference>
<dbReference type="PANTHER" id="PTHR45339:SF1">
    <property type="entry name" value="HYBRID SIGNAL TRANSDUCTION HISTIDINE KINASE J"/>
    <property type="match status" value="1"/>
</dbReference>
<feature type="domain" description="Histidine kinase" evidence="12">
    <location>
        <begin position="276"/>
        <end position="497"/>
    </location>
</feature>
<keyword evidence="15" id="KW-1185">Reference proteome</keyword>
<dbReference type="PANTHER" id="PTHR45339">
    <property type="entry name" value="HYBRID SIGNAL TRANSDUCTION HISTIDINE KINASE J"/>
    <property type="match status" value="1"/>
</dbReference>
<evidence type="ECO:0000256" key="9">
    <source>
        <dbReference type="ARBA" id="ARBA00064003"/>
    </source>
</evidence>
<dbReference type="PROSITE" id="PS50109">
    <property type="entry name" value="HIS_KIN"/>
    <property type="match status" value="1"/>
</dbReference>
<keyword evidence="4" id="KW-0808">Transferase</keyword>
<evidence type="ECO:0000256" key="6">
    <source>
        <dbReference type="ARBA" id="ARBA00022777"/>
    </source>
</evidence>
<dbReference type="PRINTS" id="PR00344">
    <property type="entry name" value="BCTRLSENSOR"/>
</dbReference>
<dbReference type="CDD" id="cd00082">
    <property type="entry name" value="HisKA"/>
    <property type="match status" value="1"/>
</dbReference>
<protein>
    <recommendedName>
        <fullName evidence="10">Sensory/regulatory protein RpfC</fullName>
        <ecNumber evidence="2">2.7.13.3</ecNumber>
    </recommendedName>
</protein>
<dbReference type="InterPro" id="IPR013767">
    <property type="entry name" value="PAS_fold"/>
</dbReference>
<dbReference type="GO" id="GO:0006355">
    <property type="term" value="P:regulation of DNA-templated transcription"/>
    <property type="evidence" value="ECO:0007669"/>
    <property type="project" value="InterPro"/>
</dbReference>
<keyword evidence="3 11" id="KW-0597">Phosphoprotein</keyword>
<dbReference type="InterPro" id="IPR001789">
    <property type="entry name" value="Sig_transdc_resp-reg_receiver"/>
</dbReference>
<dbReference type="EMBL" id="FNAN01000010">
    <property type="protein sequence ID" value="SDF35144.1"/>
    <property type="molecule type" value="Genomic_DNA"/>
</dbReference>
<dbReference type="STRING" id="659014.SAMN04487996_11085"/>
<dbReference type="Gene3D" id="3.40.50.2300">
    <property type="match status" value="2"/>
</dbReference>
<dbReference type="Pfam" id="PF02518">
    <property type="entry name" value="HATPase_c"/>
    <property type="match status" value="1"/>
</dbReference>
<evidence type="ECO:0000256" key="7">
    <source>
        <dbReference type="ARBA" id="ARBA00022840"/>
    </source>
</evidence>
<dbReference type="Gene3D" id="3.30.565.10">
    <property type="entry name" value="Histidine kinase-like ATPase, C-terminal domain"/>
    <property type="match status" value="1"/>
</dbReference>
<organism evidence="14 15">
    <name type="scientific">Dyadobacter soli</name>
    <dbReference type="NCBI Taxonomy" id="659014"/>
    <lineage>
        <taxon>Bacteria</taxon>
        <taxon>Pseudomonadati</taxon>
        <taxon>Bacteroidota</taxon>
        <taxon>Cytophagia</taxon>
        <taxon>Cytophagales</taxon>
        <taxon>Spirosomataceae</taxon>
        <taxon>Dyadobacter</taxon>
    </lineage>
</organism>
<evidence type="ECO:0000259" key="12">
    <source>
        <dbReference type="PROSITE" id="PS50109"/>
    </source>
</evidence>
<dbReference type="CDD" id="cd17546">
    <property type="entry name" value="REC_hyHK_CKI1_RcsC-like"/>
    <property type="match status" value="1"/>
</dbReference>
<reference evidence="15" key="1">
    <citation type="submission" date="2016-10" db="EMBL/GenBank/DDBJ databases">
        <authorList>
            <person name="Varghese N."/>
            <person name="Submissions S."/>
        </authorList>
    </citation>
    <scope>NUCLEOTIDE SEQUENCE [LARGE SCALE GENOMIC DNA]</scope>
    <source>
        <strain evidence="15">DSM 25329</strain>
    </source>
</reference>
<dbReference type="SUPFAM" id="SSF47384">
    <property type="entry name" value="Homodimeric domain of signal transducing histidine kinase"/>
    <property type="match status" value="1"/>
</dbReference>
<dbReference type="InterPro" id="IPR036890">
    <property type="entry name" value="HATPase_C_sf"/>
</dbReference>
<dbReference type="InterPro" id="IPR035965">
    <property type="entry name" value="PAS-like_dom_sf"/>
</dbReference>
<dbReference type="SMART" id="SM00448">
    <property type="entry name" value="REC"/>
    <property type="match status" value="2"/>
</dbReference>
<feature type="modified residue" description="4-aspartylphosphate" evidence="11">
    <location>
        <position position="54"/>
    </location>
</feature>
<evidence type="ECO:0000256" key="11">
    <source>
        <dbReference type="PROSITE-ProRule" id="PRU00169"/>
    </source>
</evidence>
<dbReference type="SUPFAM" id="SSF52172">
    <property type="entry name" value="CheY-like"/>
    <property type="match status" value="2"/>
</dbReference>
<evidence type="ECO:0000256" key="1">
    <source>
        <dbReference type="ARBA" id="ARBA00000085"/>
    </source>
</evidence>
<dbReference type="SMART" id="SM00388">
    <property type="entry name" value="HisKA"/>
    <property type="match status" value="1"/>
</dbReference>
<evidence type="ECO:0000256" key="3">
    <source>
        <dbReference type="ARBA" id="ARBA00022553"/>
    </source>
</evidence>
<dbReference type="SMART" id="SM00091">
    <property type="entry name" value="PAS"/>
    <property type="match status" value="1"/>
</dbReference>
<dbReference type="InterPro" id="IPR003661">
    <property type="entry name" value="HisK_dim/P_dom"/>
</dbReference>
<dbReference type="CDD" id="cd16922">
    <property type="entry name" value="HATPase_EvgS-ArcB-TorS-like"/>
    <property type="match status" value="1"/>
</dbReference>
<dbReference type="EC" id="2.7.13.3" evidence="2"/>
<dbReference type="GO" id="GO:0005524">
    <property type="term" value="F:ATP binding"/>
    <property type="evidence" value="ECO:0007669"/>
    <property type="project" value="UniProtKB-KW"/>
</dbReference>
<comment type="subunit">
    <text evidence="9">At low DSF concentrations, interacts with RpfF.</text>
</comment>
<dbReference type="NCBIfam" id="TIGR00229">
    <property type="entry name" value="sensory_box"/>
    <property type="match status" value="1"/>
</dbReference>
<comment type="catalytic activity">
    <reaction evidence="1">
        <text>ATP + protein L-histidine = ADP + protein N-phospho-L-histidine.</text>
        <dbReference type="EC" id="2.7.13.3"/>
    </reaction>
</comment>
<dbReference type="Pfam" id="PF00072">
    <property type="entry name" value="Response_reg"/>
    <property type="match status" value="2"/>
</dbReference>
<evidence type="ECO:0000256" key="5">
    <source>
        <dbReference type="ARBA" id="ARBA00022741"/>
    </source>
</evidence>
<dbReference type="FunFam" id="3.30.565.10:FF:000010">
    <property type="entry name" value="Sensor histidine kinase RcsC"/>
    <property type="match status" value="1"/>
</dbReference>
<dbReference type="InterPro" id="IPR011006">
    <property type="entry name" value="CheY-like_superfamily"/>
</dbReference>
<feature type="domain" description="Response regulatory" evidence="13">
    <location>
        <begin position="521"/>
        <end position="636"/>
    </location>
</feature>
<keyword evidence="7" id="KW-0067">ATP-binding</keyword>
<dbReference type="Proteomes" id="UP000198748">
    <property type="component" value="Unassembled WGS sequence"/>
</dbReference>
<dbReference type="SUPFAM" id="SSF55874">
    <property type="entry name" value="ATPase domain of HSP90 chaperone/DNA topoisomerase II/histidine kinase"/>
    <property type="match status" value="1"/>
</dbReference>
<evidence type="ECO:0000256" key="10">
    <source>
        <dbReference type="ARBA" id="ARBA00068150"/>
    </source>
</evidence>
<evidence type="ECO:0000256" key="8">
    <source>
        <dbReference type="ARBA" id="ARBA00023012"/>
    </source>
</evidence>
<feature type="domain" description="Response regulatory" evidence="13">
    <location>
        <begin position="5"/>
        <end position="122"/>
    </location>
</feature>
<dbReference type="InterPro" id="IPR004358">
    <property type="entry name" value="Sig_transdc_His_kin-like_C"/>
</dbReference>
<keyword evidence="8" id="KW-0902">Two-component regulatory system</keyword>
<keyword evidence="6" id="KW-0418">Kinase</keyword>
<dbReference type="PROSITE" id="PS50110">
    <property type="entry name" value="RESPONSE_REGULATORY"/>
    <property type="match status" value="2"/>
</dbReference>
<dbReference type="CDD" id="cd00130">
    <property type="entry name" value="PAS"/>
    <property type="match status" value="1"/>
</dbReference>
<dbReference type="Gene3D" id="3.30.450.20">
    <property type="entry name" value="PAS domain"/>
    <property type="match status" value="1"/>
</dbReference>
<evidence type="ECO:0000256" key="2">
    <source>
        <dbReference type="ARBA" id="ARBA00012438"/>
    </source>
</evidence>
<evidence type="ECO:0000313" key="15">
    <source>
        <dbReference type="Proteomes" id="UP000198748"/>
    </source>
</evidence>
<dbReference type="InterPro" id="IPR036097">
    <property type="entry name" value="HisK_dim/P_sf"/>
</dbReference>
<name>A0A1G7KDR3_9BACT</name>
<sequence>MENTKILLLDDREENLISLKAILNRDDIEIYATTSPNEALRIVWENEIAVALVDVQMPGMDGFEFAETLFSNPKTREILIVFVTAISKETTYAVRGLKTGAIDYLYKPLDPYITNAKVDSLIKLARSQREIREKNKLLENYATIVLNSPDIIATVEPDTGSILSINPSVETILGISAASLIRTSVLDLLVDPLKSSLREVLVKRSFVGGETIVVEDQFYGRLRQPVWLELRIMYKNRLLFVNLHDVEKRKAHELALIDAQTQAEKARKTKESFLANMSHEIRTPLNGIIGLGNLLAATELTDGQNELVNMLRQSSGSLLNILNDILDISKIDEGKFSIIPTSTDLRLLGKQIIDLMQFKADEKKLELRLETGDKIPECVTVDGMRLNQILLNLIGNALKFTETGNVTLKMEHLAETPAGHRIRFAVEDTGIGMSDEHLANIFSEYGQASENTSHQYGGTGLGLTISQKLVRLMGSELEVNSRFHQGSQFFFTLILQDANEKTGDAKPVVSFQNLPSFDGKKVLVAEDNPINALLLKKYLKAWQLDAVIVGNGKEAVDQLREELFDLIIMDTRMPEMDGFQAARMAREELRITTPILSLSATVLPEEVAQALEAGMNDTLSKPFEPEKLHQKIDLLLSTIAPANVSQV</sequence>
<dbReference type="InterPro" id="IPR005467">
    <property type="entry name" value="His_kinase_dom"/>
</dbReference>
<proteinExistence type="predicted"/>
<evidence type="ECO:0000256" key="4">
    <source>
        <dbReference type="ARBA" id="ARBA00022679"/>
    </source>
</evidence>
<evidence type="ECO:0000313" key="14">
    <source>
        <dbReference type="EMBL" id="SDF35144.1"/>
    </source>
</evidence>
<dbReference type="OrthoDB" id="9781208at2"/>
<dbReference type="InterPro" id="IPR003594">
    <property type="entry name" value="HATPase_dom"/>
</dbReference>
<dbReference type="FunFam" id="1.10.287.130:FF:000002">
    <property type="entry name" value="Two-component osmosensing histidine kinase"/>
    <property type="match status" value="1"/>
</dbReference>
<dbReference type="SUPFAM" id="SSF55785">
    <property type="entry name" value="PYP-like sensor domain (PAS domain)"/>
    <property type="match status" value="1"/>
</dbReference>
<accession>A0A1G7KDR3</accession>
<feature type="modified residue" description="4-aspartylphosphate" evidence="11">
    <location>
        <position position="570"/>
    </location>
</feature>
<dbReference type="Gene3D" id="1.10.287.130">
    <property type="match status" value="1"/>
</dbReference>
<dbReference type="InterPro" id="IPR000014">
    <property type="entry name" value="PAS"/>
</dbReference>
<dbReference type="Pfam" id="PF00989">
    <property type="entry name" value="PAS"/>
    <property type="match status" value="1"/>
</dbReference>
<dbReference type="Pfam" id="PF00512">
    <property type="entry name" value="HisKA"/>
    <property type="match status" value="1"/>
</dbReference>
<keyword evidence="5" id="KW-0547">Nucleotide-binding</keyword>
<gene>
    <name evidence="14" type="ORF">SAMN04487996_11085</name>
</gene>